<comment type="caution">
    <text evidence="18">The sequence shown here is derived from an EMBL/GenBank/DDBJ whole genome shotgun (WGS) entry which is preliminary data.</text>
</comment>
<comment type="similarity">
    <text evidence="1 16">Belongs to the transketolase family.</text>
</comment>
<feature type="binding site" evidence="12">
    <location>
        <position position="379"/>
    </location>
    <ligand>
        <name>substrate</name>
    </ligand>
</feature>
<dbReference type="GO" id="GO:0004802">
    <property type="term" value="F:transketolase activity"/>
    <property type="evidence" value="ECO:0007669"/>
    <property type="project" value="UniProtKB-UniRule"/>
</dbReference>
<feature type="site" description="Important for catalytic activity" evidence="15">
    <location>
        <position position="47"/>
    </location>
</feature>
<dbReference type="PANTHER" id="PTHR43522:SF2">
    <property type="entry name" value="TRANSKETOLASE 1-RELATED"/>
    <property type="match status" value="1"/>
</dbReference>
<dbReference type="EMBL" id="JAAXKZ010000105">
    <property type="protein sequence ID" value="NMH94334.1"/>
    <property type="molecule type" value="Genomic_DNA"/>
</dbReference>
<organism evidence="18 19">
    <name type="scientific">Pseudonocardia bannensis</name>
    <dbReference type="NCBI Taxonomy" id="630973"/>
    <lineage>
        <taxon>Bacteria</taxon>
        <taxon>Bacillati</taxon>
        <taxon>Actinomycetota</taxon>
        <taxon>Actinomycetes</taxon>
        <taxon>Pseudonocardiales</taxon>
        <taxon>Pseudonocardiaceae</taxon>
        <taxon>Pseudonocardia</taxon>
    </lineage>
</organism>
<keyword evidence="7 14" id="KW-0460">Magnesium</keyword>
<evidence type="ECO:0000256" key="7">
    <source>
        <dbReference type="ARBA" id="ARBA00022842"/>
    </source>
</evidence>
<feature type="binding site" evidence="12">
    <location>
        <position position="550"/>
    </location>
    <ligand>
        <name>substrate</name>
    </ligand>
</feature>
<feature type="binding site" evidence="12">
    <location>
        <position position="47"/>
    </location>
    <ligand>
        <name>substrate</name>
    </ligand>
</feature>
<comment type="catalytic activity">
    <reaction evidence="9 16">
        <text>D-sedoheptulose 7-phosphate + D-glyceraldehyde 3-phosphate = aldehydo-D-ribose 5-phosphate + D-xylulose 5-phosphate</text>
        <dbReference type="Rhea" id="RHEA:10508"/>
        <dbReference type="ChEBI" id="CHEBI:57483"/>
        <dbReference type="ChEBI" id="CHEBI:57737"/>
        <dbReference type="ChEBI" id="CHEBI:58273"/>
        <dbReference type="ChEBI" id="CHEBI:59776"/>
        <dbReference type="EC" id="2.2.1.1"/>
    </reaction>
</comment>
<accession>A0A848DPT2</accession>
<feature type="binding site" evidence="13">
    <location>
        <position position="180"/>
    </location>
    <ligand>
        <name>thiamine diphosphate</name>
        <dbReference type="ChEBI" id="CHEBI:58937"/>
    </ligand>
</feature>
<dbReference type="GO" id="GO:0006098">
    <property type="term" value="P:pentose-phosphate shunt"/>
    <property type="evidence" value="ECO:0007669"/>
    <property type="project" value="TreeGrafter"/>
</dbReference>
<evidence type="ECO:0000313" key="19">
    <source>
        <dbReference type="Proteomes" id="UP000586918"/>
    </source>
</evidence>
<feature type="binding site" evidence="14">
    <location>
        <position position="179"/>
    </location>
    <ligand>
        <name>Mg(2+)</name>
        <dbReference type="ChEBI" id="CHEBI:18420"/>
    </ligand>
</feature>
<feature type="binding site" evidence="13">
    <location>
        <position position="468"/>
    </location>
    <ligand>
        <name>thiamine diphosphate</name>
        <dbReference type="ChEBI" id="CHEBI:58937"/>
    </ligand>
</feature>
<dbReference type="InterPro" id="IPR005478">
    <property type="entry name" value="Transketolase_bac-like"/>
</dbReference>
<comment type="cofactor">
    <cofactor evidence="14">
        <name>Mg(2+)</name>
        <dbReference type="ChEBI" id="CHEBI:18420"/>
    </cofactor>
    <text evidence="14">Binds 1 Mg(2+) ion per subunit. Can also utilize other divalent metal cations, such as Ca(2+), Mn(2+) and Co(2+).</text>
</comment>
<evidence type="ECO:0000256" key="3">
    <source>
        <dbReference type="ARBA" id="ARBA00013152"/>
    </source>
</evidence>
<dbReference type="InterPro" id="IPR049557">
    <property type="entry name" value="Transketolase_CS"/>
</dbReference>
<reference evidence="18 19" key="1">
    <citation type="submission" date="2020-04" db="EMBL/GenBank/DDBJ databases">
        <authorList>
            <person name="Klaysubun C."/>
            <person name="Duangmal K."/>
            <person name="Lipun K."/>
        </authorList>
    </citation>
    <scope>NUCLEOTIDE SEQUENCE [LARGE SCALE GENOMIC DNA]</scope>
    <source>
        <strain evidence="18 19">DSM 45300</strain>
    </source>
</reference>
<keyword evidence="19" id="KW-1185">Reference proteome</keyword>
<sequence length="699" mass="75393">MSVPTPTDVSNLTRADVPQDWTELDRRAVDTVRVLAADAVQKVGNGHPGTAMSLAPLAYALFQRVMRHDPNDPDWVGRDRFVLSAGHSSLTLYIQLFLSGYGLELDDLKALRTWGSKTPGHPEHGHTRGVEMTTGPLGQGLASAVGMAMAARRERGLFDPDAPLGESPFDHQIYVIASDGDIQEGVTSEASSLAGTQQLGNLTVIYDDNKISIEDDTTIALSEDTAKRYEAYGWHVQVVEGGENVTGILDALEAAKAETSRPSFIQLRTIIGFPAPTKMNTGKAHGAALGDDEVAEVKKILGFDPEQSFQVEPEVLAHARKIRERGAQMHSEWQQRFDEWAARESERKELFDRLLARKLPQGWDEALPRWEVGKELATRKASGEVLKALAPVLPELWGGSADLAESNNTTMEGADSFGPESIATSMWNAHPYGRTLHFGVREHAMGAALNGIALHGPTRPYGGTFLVFSDYMRPAVRLAAIMQTAVTYVWTHDSIGLGEDGPTHQPIEHLAALRAIPGLSIVRPGDANETAAAWKAVLEQHGPVGLALTRQNLPTLEGTSTEGVARGGYVLAPASNEASGGEPQVVIVGTGSELQLAVSAREVLEADGIPTRVVSMPCVEWFDAQDEAYRESVLPSAVRARVVVEAGIPQPWYRLVGDAGEIVGIDHFGASADHKTLFREFGFTTEAVVDAARRSIAAA</sequence>
<comment type="cofactor">
    <cofactor evidence="13">
        <name>thiamine diphosphate</name>
        <dbReference type="ChEBI" id="CHEBI:58937"/>
    </cofactor>
    <text evidence="13">Binds 1 thiamine pyrophosphate per subunit. During the reaction, the substrate forms a covalent intermediate with the cofactor.</text>
</comment>
<dbReference type="AlphaFoldDB" id="A0A848DPT2"/>
<dbReference type="PROSITE" id="PS00801">
    <property type="entry name" value="TRANSKETOLASE_1"/>
    <property type="match status" value="1"/>
</dbReference>
<dbReference type="Gene3D" id="3.40.50.920">
    <property type="match status" value="1"/>
</dbReference>
<protein>
    <recommendedName>
        <fullName evidence="4 10">Transketolase</fullName>
        <ecNumber evidence="3 10">2.2.1.1</ecNumber>
    </recommendedName>
</protein>
<dbReference type="RefSeq" id="WP_169415021.1">
    <property type="nucleotide sequence ID" value="NZ_JAAXKZ010000105.1"/>
</dbReference>
<dbReference type="InterPro" id="IPR029061">
    <property type="entry name" value="THDP-binding"/>
</dbReference>
<evidence type="ECO:0000256" key="13">
    <source>
        <dbReference type="PIRSR" id="PIRSR605478-3"/>
    </source>
</evidence>
<dbReference type="SMART" id="SM00861">
    <property type="entry name" value="Transket_pyr"/>
    <property type="match status" value="1"/>
</dbReference>
<dbReference type="PANTHER" id="PTHR43522">
    <property type="entry name" value="TRANSKETOLASE"/>
    <property type="match status" value="1"/>
</dbReference>
<dbReference type="SUPFAM" id="SSF52518">
    <property type="entry name" value="Thiamin diphosphate-binding fold (THDP-binding)"/>
    <property type="match status" value="2"/>
</dbReference>
<dbReference type="InterPro" id="IPR033247">
    <property type="entry name" value="Transketolase_fam"/>
</dbReference>
<dbReference type="FunFam" id="3.40.50.970:FF:000003">
    <property type="entry name" value="Transketolase"/>
    <property type="match status" value="1"/>
</dbReference>
<evidence type="ECO:0000313" key="18">
    <source>
        <dbReference type="EMBL" id="NMH94334.1"/>
    </source>
</evidence>
<dbReference type="Pfam" id="PF00456">
    <property type="entry name" value="Transketolase_N"/>
    <property type="match status" value="1"/>
</dbReference>
<dbReference type="InterPro" id="IPR005475">
    <property type="entry name" value="Transketolase-like_Pyr-bd"/>
</dbReference>
<evidence type="ECO:0000256" key="6">
    <source>
        <dbReference type="ARBA" id="ARBA00022723"/>
    </source>
</evidence>
<keyword evidence="16" id="KW-0106">Calcium</keyword>
<keyword evidence="5 16" id="KW-0808">Transferase</keyword>
<evidence type="ECO:0000256" key="5">
    <source>
        <dbReference type="ARBA" id="ARBA00022679"/>
    </source>
</evidence>
<evidence type="ECO:0000256" key="8">
    <source>
        <dbReference type="ARBA" id="ARBA00023052"/>
    </source>
</evidence>
<evidence type="ECO:0000256" key="12">
    <source>
        <dbReference type="PIRSR" id="PIRSR605478-2"/>
    </source>
</evidence>
<name>A0A848DPT2_9PSEU</name>
<feature type="binding site" evidence="12">
    <location>
        <position position="406"/>
    </location>
    <ligand>
        <name>substrate</name>
    </ligand>
</feature>
<comment type="subunit">
    <text evidence="2 16">Homodimer.</text>
</comment>
<evidence type="ECO:0000256" key="16">
    <source>
        <dbReference type="RuleBase" id="RU004996"/>
    </source>
</evidence>
<dbReference type="CDD" id="cd07033">
    <property type="entry name" value="TPP_PYR_DXS_TK_like"/>
    <property type="match status" value="1"/>
</dbReference>
<evidence type="ECO:0000259" key="17">
    <source>
        <dbReference type="SMART" id="SM00861"/>
    </source>
</evidence>
<dbReference type="Pfam" id="PF02779">
    <property type="entry name" value="Transket_pyr"/>
    <property type="match status" value="1"/>
</dbReference>
<comment type="function">
    <text evidence="16">Catalyzes the transfer of a two-carbon ketol group from a ketose donor to an aldose acceptor, via a covalent intermediate with the cofactor thiamine pyrophosphate.</text>
</comment>
<gene>
    <name evidence="18" type="ORF">HF519_22690</name>
</gene>
<feature type="binding site" evidence="12">
    <location>
        <position position="285"/>
    </location>
    <ligand>
        <name>substrate</name>
    </ligand>
</feature>
<dbReference type="GO" id="GO:0000287">
    <property type="term" value="F:magnesium ion binding"/>
    <property type="evidence" value="ECO:0007669"/>
    <property type="project" value="UniProtKB-ARBA"/>
</dbReference>
<dbReference type="CDD" id="cd02012">
    <property type="entry name" value="TPP_TK"/>
    <property type="match status" value="1"/>
</dbReference>
<dbReference type="PROSITE" id="PS00802">
    <property type="entry name" value="TRANSKETOLASE_2"/>
    <property type="match status" value="1"/>
</dbReference>
<evidence type="ECO:0000256" key="1">
    <source>
        <dbReference type="ARBA" id="ARBA00007131"/>
    </source>
</evidence>
<dbReference type="Gene3D" id="3.40.50.970">
    <property type="match status" value="2"/>
</dbReference>
<feature type="binding site" evidence="13">
    <location>
        <position position="209"/>
    </location>
    <ligand>
        <name>thiamine diphosphate</name>
        <dbReference type="ChEBI" id="CHEBI:58937"/>
    </ligand>
</feature>
<feature type="binding site" evidence="13">
    <location>
        <position position="285"/>
    </location>
    <ligand>
        <name>thiamine diphosphate</name>
        <dbReference type="ChEBI" id="CHEBI:58937"/>
    </ligand>
</feature>
<dbReference type="SUPFAM" id="SSF52922">
    <property type="entry name" value="TK C-terminal domain-like"/>
    <property type="match status" value="1"/>
</dbReference>
<dbReference type="NCBIfam" id="TIGR00232">
    <property type="entry name" value="tktlase_bact"/>
    <property type="match status" value="1"/>
</dbReference>
<keyword evidence="8 13" id="KW-0786">Thiamine pyrophosphate</keyword>
<dbReference type="InterPro" id="IPR055152">
    <property type="entry name" value="Transketolase-like_C_2"/>
</dbReference>
<feature type="binding site" evidence="13">
    <location>
        <begin position="135"/>
        <end position="137"/>
    </location>
    <ligand>
        <name>thiamine diphosphate</name>
        <dbReference type="ChEBI" id="CHEBI:58937"/>
    </ligand>
</feature>
<dbReference type="EC" id="2.2.1.1" evidence="3 10"/>
<dbReference type="GO" id="GO:0005829">
    <property type="term" value="C:cytosol"/>
    <property type="evidence" value="ECO:0007669"/>
    <property type="project" value="TreeGrafter"/>
</dbReference>
<dbReference type="InterPro" id="IPR009014">
    <property type="entry name" value="Transketo_C/PFOR_II"/>
</dbReference>
<proteinExistence type="inferred from homology"/>
<comment type="cofactor">
    <cofactor evidence="16">
        <name>Mg(2+)</name>
        <dbReference type="ChEBI" id="CHEBI:18420"/>
    </cofactor>
    <cofactor evidence="16">
        <name>Ca(2+)</name>
        <dbReference type="ChEBI" id="CHEBI:29108"/>
    </cofactor>
    <cofactor evidence="16">
        <name>Mn(2+)</name>
        <dbReference type="ChEBI" id="CHEBI:29035"/>
    </cofactor>
    <cofactor evidence="16">
        <name>Co(2+)</name>
        <dbReference type="ChEBI" id="CHEBI:48828"/>
    </cofactor>
    <text evidence="16">Binds 1 Mg(2+) ion per subunit. Can also utilize other divalent metal cations, such as Ca(2+), Mn(2+) and Co(2+).</text>
</comment>
<evidence type="ECO:0000256" key="14">
    <source>
        <dbReference type="PIRSR" id="PIRSR605478-4"/>
    </source>
</evidence>
<feature type="binding site" evidence="12">
    <location>
        <position position="492"/>
    </location>
    <ligand>
        <name>substrate</name>
    </ligand>
</feature>
<dbReference type="InterPro" id="IPR020826">
    <property type="entry name" value="Transketolase_BS"/>
</dbReference>
<feature type="binding site" evidence="13">
    <location>
        <position position="87"/>
    </location>
    <ligand>
        <name>thiamine diphosphate</name>
        <dbReference type="ChEBI" id="CHEBI:58937"/>
    </ligand>
</feature>
<evidence type="ECO:0000256" key="2">
    <source>
        <dbReference type="ARBA" id="ARBA00011738"/>
    </source>
</evidence>
<feature type="binding site" evidence="12">
    <location>
        <position position="504"/>
    </location>
    <ligand>
        <name>substrate</name>
    </ligand>
</feature>
<feature type="binding site" evidence="12">
    <location>
        <position position="500"/>
    </location>
    <ligand>
        <name>substrate</name>
    </ligand>
</feature>
<keyword evidence="6 14" id="KW-0479">Metal-binding</keyword>
<dbReference type="Pfam" id="PF22613">
    <property type="entry name" value="Transketolase_C_1"/>
    <property type="match status" value="1"/>
</dbReference>
<evidence type="ECO:0000256" key="11">
    <source>
        <dbReference type="PIRSR" id="PIRSR605478-1"/>
    </source>
</evidence>
<evidence type="ECO:0000256" key="15">
    <source>
        <dbReference type="PIRSR" id="PIRSR605478-5"/>
    </source>
</evidence>
<dbReference type="InterPro" id="IPR005474">
    <property type="entry name" value="Transketolase_N"/>
</dbReference>
<feature type="binding site" evidence="14">
    <location>
        <position position="209"/>
    </location>
    <ligand>
        <name>Mg(2+)</name>
        <dbReference type="ChEBI" id="CHEBI:18420"/>
    </ligand>
</feature>
<feature type="active site" description="Proton donor" evidence="11">
    <location>
        <position position="442"/>
    </location>
</feature>
<evidence type="ECO:0000256" key="9">
    <source>
        <dbReference type="ARBA" id="ARBA00049473"/>
    </source>
</evidence>
<evidence type="ECO:0000256" key="4">
    <source>
        <dbReference type="ARBA" id="ARBA00016662"/>
    </source>
</evidence>
<evidence type="ECO:0000256" key="10">
    <source>
        <dbReference type="NCBIfam" id="TIGR00232"/>
    </source>
</evidence>
<dbReference type="FunFam" id="3.40.50.920:FF:000003">
    <property type="entry name" value="Transketolase"/>
    <property type="match status" value="1"/>
</dbReference>
<feature type="domain" description="Transketolase-like pyrimidine-binding" evidence="17">
    <location>
        <begin position="376"/>
        <end position="555"/>
    </location>
</feature>
<dbReference type="Proteomes" id="UP000586918">
    <property type="component" value="Unassembled WGS sequence"/>
</dbReference>
<feature type="binding site" evidence="14">
    <location>
        <position position="211"/>
    </location>
    <ligand>
        <name>Mg(2+)</name>
        <dbReference type="ChEBI" id="CHEBI:18420"/>
    </ligand>
</feature>
<dbReference type="FunFam" id="3.40.50.970:FF:000004">
    <property type="entry name" value="Transketolase"/>
    <property type="match status" value="1"/>
</dbReference>
<feature type="site" description="Important for catalytic activity" evidence="15">
    <location>
        <position position="285"/>
    </location>
</feature>